<evidence type="ECO:0000313" key="1">
    <source>
        <dbReference type="Proteomes" id="UP000095286"/>
    </source>
</evidence>
<evidence type="ECO:0000313" key="2">
    <source>
        <dbReference type="WBParaSite" id="RSKR_0000226000.1"/>
    </source>
</evidence>
<name>A0AC35TMV0_9BILA</name>
<accession>A0AC35TMV0</accession>
<protein>
    <submittedName>
        <fullName evidence="2">Succinate dehydrogenase cytochrome b560 subunit, mitochondrial</fullName>
    </submittedName>
</protein>
<proteinExistence type="predicted"/>
<organism evidence="1 2">
    <name type="scientific">Rhabditophanes sp. KR3021</name>
    <dbReference type="NCBI Taxonomy" id="114890"/>
    <lineage>
        <taxon>Eukaryota</taxon>
        <taxon>Metazoa</taxon>
        <taxon>Ecdysozoa</taxon>
        <taxon>Nematoda</taxon>
        <taxon>Chromadorea</taxon>
        <taxon>Rhabditida</taxon>
        <taxon>Tylenchina</taxon>
        <taxon>Panagrolaimomorpha</taxon>
        <taxon>Strongyloidoidea</taxon>
        <taxon>Alloionematidae</taxon>
        <taxon>Rhabditophanes</taxon>
    </lineage>
</organism>
<reference evidence="2" key="1">
    <citation type="submission" date="2016-11" db="UniProtKB">
        <authorList>
            <consortium name="WormBaseParasite"/>
        </authorList>
    </citation>
    <scope>IDENTIFICATION</scope>
    <source>
        <strain evidence="2">KR3021</strain>
    </source>
</reference>
<dbReference type="WBParaSite" id="RSKR_0000226000.1">
    <property type="protein sequence ID" value="RSKR_0000226000.1"/>
    <property type="gene ID" value="RSKR_0000226000"/>
</dbReference>
<dbReference type="Proteomes" id="UP000095286">
    <property type="component" value="Unplaced"/>
</dbReference>
<sequence>MLPWASRLCSVTRSIHHAAVRTMKTSSRVLSMDSKTPIQKYGWQYLQTQKTLRRPVSPNLGIYKVQLTMGLSGFSRISAAVMGGVLVVGGTGFALLPINFTNFVDLIKNLNLPAPILAAFKFIIAFPIIFHIFNGVRFLGYEFAYGVEMATVYKTGYSALVMTALLATYVVYKSSRRPVRNN</sequence>